<dbReference type="InterPro" id="IPR005325">
    <property type="entry name" value="DUF308_memb"/>
</dbReference>
<feature type="transmembrane region" description="Helical" evidence="1">
    <location>
        <begin position="141"/>
        <end position="160"/>
    </location>
</feature>
<keyword evidence="1" id="KW-0472">Membrane</keyword>
<dbReference type="PANTHER" id="PTHR34989:SF1">
    <property type="entry name" value="PROTEIN HDED"/>
    <property type="match status" value="1"/>
</dbReference>
<feature type="transmembrane region" description="Helical" evidence="1">
    <location>
        <begin position="52"/>
        <end position="72"/>
    </location>
</feature>
<evidence type="ECO:0000313" key="3">
    <source>
        <dbReference type="Proteomes" id="UP000536442"/>
    </source>
</evidence>
<dbReference type="GO" id="GO:0005886">
    <property type="term" value="C:plasma membrane"/>
    <property type="evidence" value="ECO:0007669"/>
    <property type="project" value="TreeGrafter"/>
</dbReference>
<feature type="transmembrane region" description="Helical" evidence="1">
    <location>
        <begin position="166"/>
        <end position="192"/>
    </location>
</feature>
<organism evidence="2 3">
    <name type="scientific">Marinobacter adhaerens</name>
    <dbReference type="NCBI Taxonomy" id="1033846"/>
    <lineage>
        <taxon>Bacteria</taxon>
        <taxon>Pseudomonadati</taxon>
        <taxon>Pseudomonadota</taxon>
        <taxon>Gammaproteobacteria</taxon>
        <taxon>Pseudomonadales</taxon>
        <taxon>Marinobacteraceae</taxon>
        <taxon>Marinobacter</taxon>
    </lineage>
</organism>
<feature type="transmembrane region" description="Helical" evidence="1">
    <location>
        <begin position="84"/>
        <end position="103"/>
    </location>
</feature>
<dbReference type="InterPro" id="IPR052712">
    <property type="entry name" value="Acid_resist_chaperone_HdeD"/>
</dbReference>
<dbReference type="AlphaFoldDB" id="A0A851HKA0"/>
<keyword evidence="1" id="KW-1133">Transmembrane helix</keyword>
<feature type="transmembrane region" description="Helical" evidence="1">
    <location>
        <begin position="109"/>
        <end position="129"/>
    </location>
</feature>
<sequence>MSKANGSLYSREQFSVVQSVVGDLGKHWGWLLALGILFIVLGTVALGMSVAVTVATVLFFGVLLAIGGVFQVIEAFKCRGWKSILMHILIALLYIGGGVVMITEPVSGSLVLTAFLGGVFIATGLLRIVMGFHLRGTGLRWGWMVFAGLVSLVLGGMIFFQWPMSALWLIGLLVAIEMIFHGWAYVMTALALKALR</sequence>
<evidence type="ECO:0000256" key="1">
    <source>
        <dbReference type="SAM" id="Phobius"/>
    </source>
</evidence>
<dbReference type="EMBL" id="JABEVQ010000001">
    <property type="protein sequence ID" value="NWN90269.1"/>
    <property type="molecule type" value="Genomic_DNA"/>
</dbReference>
<feature type="transmembrane region" description="Helical" evidence="1">
    <location>
        <begin position="28"/>
        <end position="46"/>
    </location>
</feature>
<keyword evidence="1" id="KW-0812">Transmembrane</keyword>
<comment type="caution">
    <text evidence="2">The sequence shown here is derived from an EMBL/GenBank/DDBJ whole genome shotgun (WGS) entry which is preliminary data.</text>
</comment>
<accession>A0A851HKA0</accession>
<protein>
    <submittedName>
        <fullName evidence="2">HdeD family acid-resistance protein</fullName>
    </submittedName>
</protein>
<keyword evidence="3" id="KW-1185">Reference proteome</keyword>
<gene>
    <name evidence="2" type="ORF">HLV39_01990</name>
</gene>
<dbReference type="Pfam" id="PF03729">
    <property type="entry name" value="DUF308"/>
    <property type="match status" value="1"/>
</dbReference>
<dbReference type="PANTHER" id="PTHR34989">
    <property type="entry name" value="PROTEIN HDED"/>
    <property type="match status" value="1"/>
</dbReference>
<name>A0A851HKA0_9GAMM</name>
<reference evidence="2 3" key="1">
    <citation type="submission" date="2020-03" db="EMBL/GenBank/DDBJ databases">
        <title>Metagenomic, metatranscriptomic, and metabolomic analyses revealed the key microbes and metabolic features during the fermentation of ganjang, Korean traditional soy sauce.</title>
        <authorList>
            <person name="Chun B.H."/>
            <person name="Jeon C.O."/>
        </authorList>
    </citation>
    <scope>NUCLEOTIDE SEQUENCE [LARGE SCALE GENOMIC DNA]</scope>
    <source>
        <strain evidence="2 3">KG14</strain>
    </source>
</reference>
<proteinExistence type="predicted"/>
<evidence type="ECO:0000313" key="2">
    <source>
        <dbReference type="EMBL" id="NWN90269.1"/>
    </source>
</evidence>
<dbReference type="Proteomes" id="UP000536442">
    <property type="component" value="Unassembled WGS sequence"/>
</dbReference>